<name>A0A0R0I6W2_SOYBN</name>
<dbReference type="AlphaFoldDB" id="A0A0R0I6W2"/>
<dbReference type="PANTHER" id="PTHR22594:SF54">
    <property type="entry name" value="ASPARAGINE--TRNA LIGASE, CYTOPLASMIC 1-RELATED"/>
    <property type="match status" value="1"/>
</dbReference>
<dbReference type="PANTHER" id="PTHR22594">
    <property type="entry name" value="ASPARTYL/LYSYL-TRNA SYNTHETASE"/>
    <property type="match status" value="1"/>
</dbReference>
<dbReference type="Gene3D" id="3.30.930.10">
    <property type="entry name" value="Bira Bifunctional Protein, Domain 2"/>
    <property type="match status" value="1"/>
</dbReference>
<evidence type="ECO:0000256" key="1">
    <source>
        <dbReference type="ARBA" id="ARBA00022917"/>
    </source>
</evidence>
<keyword evidence="1" id="KW-0648">Protein biosynthesis</keyword>
<dbReference type="GO" id="GO:0005739">
    <property type="term" value="C:mitochondrion"/>
    <property type="evidence" value="ECO:0000318"/>
    <property type="project" value="GO_Central"/>
</dbReference>
<reference evidence="4" key="2">
    <citation type="submission" date="2018-02" db="UniProtKB">
        <authorList>
            <consortium name="EnsemblPlants"/>
        </authorList>
    </citation>
    <scope>IDENTIFICATION</scope>
    <source>
        <strain evidence="4">Williams 82</strain>
    </source>
</reference>
<sequence length="247" mass="27046">MADASSPLMDQLAAITLDEVPKDNFSDHIPIQSIISHINGGSGLASRKARVGSWVKTGCKANKDTFALLEINDRSCTGNLQVIVEVGLEHASSLTATSNSLRADKVLHVGSIDPAKYPLPKMRLTLEFLRDFIHLHSKTNTIFAVARIRNSLTCATHTFFNKEGFLYVHTPIVSTSDCEGVGEMFQLKAAKASKKEIGAAVDQLKKANESLAKVDQLKPEILKKDDGKDYFATPPTIVPRWIVYVVL</sequence>
<dbReference type="EnsemblPlants" id="KRH38090">
    <property type="protein sequence ID" value="KRH38090"/>
    <property type="gene ID" value="GLYMA_09G110400"/>
</dbReference>
<reference evidence="3 4" key="1">
    <citation type="journal article" date="2010" name="Nature">
        <title>Genome sequence of the palaeopolyploid soybean.</title>
        <authorList>
            <person name="Schmutz J."/>
            <person name="Cannon S.B."/>
            <person name="Schlueter J."/>
            <person name="Ma J."/>
            <person name="Mitros T."/>
            <person name="Nelson W."/>
            <person name="Hyten D.L."/>
            <person name="Song Q."/>
            <person name="Thelen J.J."/>
            <person name="Cheng J."/>
            <person name="Xu D."/>
            <person name="Hellsten U."/>
            <person name="May G.D."/>
            <person name="Yu Y."/>
            <person name="Sakurai T."/>
            <person name="Umezawa T."/>
            <person name="Bhattacharyya M.K."/>
            <person name="Sandhu D."/>
            <person name="Valliyodan B."/>
            <person name="Lindquist E."/>
            <person name="Peto M."/>
            <person name="Grant D."/>
            <person name="Shu S."/>
            <person name="Goodstein D."/>
            <person name="Barry K."/>
            <person name="Futrell-Griggs M."/>
            <person name="Abernathy B."/>
            <person name="Du J."/>
            <person name="Tian Z."/>
            <person name="Zhu L."/>
            <person name="Gill N."/>
            <person name="Joshi T."/>
            <person name="Libault M."/>
            <person name="Sethuraman A."/>
            <person name="Zhang X.-C."/>
            <person name="Shinozaki K."/>
            <person name="Nguyen H.T."/>
            <person name="Wing R.A."/>
            <person name="Cregan P."/>
            <person name="Specht J."/>
            <person name="Grimwood J."/>
            <person name="Rokhsar D."/>
            <person name="Stacey G."/>
            <person name="Shoemaker R.C."/>
            <person name="Jackson S.A."/>
        </authorList>
    </citation>
    <scope>NUCLEOTIDE SEQUENCE</scope>
    <source>
        <strain evidence="4">cv. Williams 82</strain>
        <tissue evidence="3">Callus</tissue>
    </source>
</reference>
<accession>A0A0R0I6W2</accession>
<evidence type="ECO:0000256" key="2">
    <source>
        <dbReference type="ARBA" id="ARBA00023146"/>
    </source>
</evidence>
<protein>
    <submittedName>
        <fullName evidence="3 4">Uncharacterized protein</fullName>
    </submittedName>
</protein>
<dbReference type="EMBL" id="CM000842">
    <property type="protein sequence ID" value="KRH38090.1"/>
    <property type="molecule type" value="Genomic_DNA"/>
</dbReference>
<organism evidence="3">
    <name type="scientific">Glycine max</name>
    <name type="common">Soybean</name>
    <name type="synonym">Glycine hispida</name>
    <dbReference type="NCBI Taxonomy" id="3847"/>
    <lineage>
        <taxon>Eukaryota</taxon>
        <taxon>Viridiplantae</taxon>
        <taxon>Streptophyta</taxon>
        <taxon>Embryophyta</taxon>
        <taxon>Tracheophyta</taxon>
        <taxon>Spermatophyta</taxon>
        <taxon>Magnoliopsida</taxon>
        <taxon>eudicotyledons</taxon>
        <taxon>Gunneridae</taxon>
        <taxon>Pentapetalae</taxon>
        <taxon>rosids</taxon>
        <taxon>fabids</taxon>
        <taxon>Fabales</taxon>
        <taxon>Fabaceae</taxon>
        <taxon>Papilionoideae</taxon>
        <taxon>50 kb inversion clade</taxon>
        <taxon>NPAAA clade</taxon>
        <taxon>indigoferoid/millettioid clade</taxon>
        <taxon>Phaseoleae</taxon>
        <taxon>Glycine</taxon>
        <taxon>Glycine subgen. Soja</taxon>
    </lineage>
</organism>
<dbReference type="GO" id="GO:0005524">
    <property type="term" value="F:ATP binding"/>
    <property type="evidence" value="ECO:0007669"/>
    <property type="project" value="UniProtKB-KW"/>
</dbReference>
<dbReference type="SUPFAM" id="SSF55681">
    <property type="entry name" value="Class II aaRS and biotin synthetases"/>
    <property type="match status" value="1"/>
</dbReference>
<reference evidence="3" key="3">
    <citation type="submission" date="2018-07" db="EMBL/GenBank/DDBJ databases">
        <title>WGS assembly of Glycine max.</title>
        <authorList>
            <person name="Schmutz J."/>
            <person name="Cannon S."/>
            <person name="Schlueter J."/>
            <person name="Ma J."/>
            <person name="Mitros T."/>
            <person name="Nelson W."/>
            <person name="Hyten D."/>
            <person name="Song Q."/>
            <person name="Thelen J."/>
            <person name="Cheng J."/>
            <person name="Xu D."/>
            <person name="Hellsten U."/>
            <person name="May G."/>
            <person name="Yu Y."/>
            <person name="Sakurai T."/>
            <person name="Umezawa T."/>
            <person name="Bhattacharyya M."/>
            <person name="Sandhu D."/>
            <person name="Valliyodan B."/>
            <person name="Lindquist E."/>
            <person name="Peto M."/>
            <person name="Grant D."/>
            <person name="Shu S."/>
            <person name="Goodstein D."/>
            <person name="Barry K."/>
            <person name="Futrell-Griggs M."/>
            <person name="Abernathy B."/>
            <person name="Du J."/>
            <person name="Tian Z."/>
            <person name="Zhu L."/>
            <person name="Gill N."/>
            <person name="Joshi T."/>
            <person name="Libault M."/>
            <person name="Sethuraman A."/>
            <person name="Zhang X."/>
            <person name="Shinozaki K."/>
            <person name="Nguyen H."/>
            <person name="Wing R."/>
            <person name="Cregan P."/>
            <person name="Specht J."/>
            <person name="Grimwood J."/>
            <person name="Rokhsar D."/>
            <person name="Stacey G."/>
            <person name="Shoemaker R."/>
            <person name="Jackson S."/>
        </authorList>
    </citation>
    <scope>NUCLEOTIDE SEQUENCE</scope>
    <source>
        <tissue evidence="3">Callus</tissue>
    </source>
</reference>
<dbReference type="OMA" id="CATHTFF"/>
<keyword evidence="2" id="KW-0436">Ligase</keyword>
<evidence type="ECO:0000313" key="4">
    <source>
        <dbReference type="EnsemblPlants" id="KRH38090"/>
    </source>
</evidence>
<dbReference type="InParanoid" id="A0A0R0I6W2"/>
<dbReference type="GO" id="GO:0004816">
    <property type="term" value="F:asparagine-tRNA ligase activity"/>
    <property type="evidence" value="ECO:0000318"/>
    <property type="project" value="GO_Central"/>
</dbReference>
<keyword evidence="5" id="KW-1185">Reference proteome</keyword>
<evidence type="ECO:0000313" key="5">
    <source>
        <dbReference type="Proteomes" id="UP000008827"/>
    </source>
</evidence>
<dbReference type="GO" id="GO:0006421">
    <property type="term" value="P:asparaginyl-tRNA aminoacylation"/>
    <property type="evidence" value="ECO:0000318"/>
    <property type="project" value="GO_Central"/>
</dbReference>
<dbReference type="SMR" id="A0A0R0I6W2"/>
<keyword evidence="2" id="KW-0030">Aminoacyl-tRNA synthetase</keyword>
<dbReference type="STRING" id="3847.A0A0R0I6W2"/>
<evidence type="ECO:0000313" key="3">
    <source>
        <dbReference type="EMBL" id="KRH38090.1"/>
    </source>
</evidence>
<dbReference type="Proteomes" id="UP000008827">
    <property type="component" value="Chromosome 9"/>
</dbReference>
<dbReference type="InterPro" id="IPR045864">
    <property type="entry name" value="aa-tRNA-synth_II/BPL/LPL"/>
</dbReference>
<dbReference type="Gramene" id="KRH38090">
    <property type="protein sequence ID" value="KRH38090"/>
    <property type="gene ID" value="GLYMA_09G110400"/>
</dbReference>
<gene>
    <name evidence="3" type="ORF">GLYMA_09G110400</name>
</gene>
<proteinExistence type="predicted"/>